<evidence type="ECO:0000313" key="2">
    <source>
        <dbReference type="EMBL" id="SFB47438.1"/>
    </source>
</evidence>
<dbReference type="EMBL" id="FOKG01000013">
    <property type="protein sequence ID" value="SFB47438.1"/>
    <property type="molecule type" value="Genomic_DNA"/>
</dbReference>
<reference evidence="3" key="1">
    <citation type="submission" date="2016-10" db="EMBL/GenBank/DDBJ databases">
        <authorList>
            <person name="Varghese N."/>
            <person name="Submissions S."/>
        </authorList>
    </citation>
    <scope>NUCLEOTIDE SEQUENCE [LARGE SCALE GENOMIC DNA]</scope>
    <source>
        <strain evidence="3">CGMCC 4.3568</strain>
    </source>
</reference>
<gene>
    <name evidence="2" type="ORF">SAMN05216266_1138</name>
</gene>
<keyword evidence="1" id="KW-1133">Transmembrane helix</keyword>
<dbReference type="Proteomes" id="UP000243799">
    <property type="component" value="Unassembled WGS sequence"/>
</dbReference>
<name>A0A1I1BFB3_9PSEU</name>
<organism evidence="2 3">
    <name type="scientific">Amycolatopsis marina</name>
    <dbReference type="NCBI Taxonomy" id="490629"/>
    <lineage>
        <taxon>Bacteria</taxon>
        <taxon>Bacillati</taxon>
        <taxon>Actinomycetota</taxon>
        <taxon>Actinomycetes</taxon>
        <taxon>Pseudonocardiales</taxon>
        <taxon>Pseudonocardiaceae</taxon>
        <taxon>Amycolatopsis</taxon>
    </lineage>
</organism>
<proteinExistence type="predicted"/>
<evidence type="ECO:0000313" key="3">
    <source>
        <dbReference type="Proteomes" id="UP000243799"/>
    </source>
</evidence>
<keyword evidence="1" id="KW-0472">Membrane</keyword>
<accession>A0A1I1BFB3</accession>
<dbReference type="OrthoDB" id="4549522at2"/>
<dbReference type="AlphaFoldDB" id="A0A1I1BFB3"/>
<dbReference type="RefSeq" id="WP_091674946.1">
    <property type="nucleotide sequence ID" value="NZ_FOKG01000013.1"/>
</dbReference>
<sequence length="287" mass="30744">MGQLRGPRRRFPAGRSILLAGVLLAVVAGGFYLARPDETKHSPDAAAGLPVTWELDPERPFAGTPAQDWPDGAAGIVPPEPAAVGDHTAAEVAAALADVRDLLVISRLERSVIEGGDVEPYLSMLAPAEREARRAEFSGEGDNGPGTLATRIDPAFRLLPAEPKVSGRMWAEEGADGALTIRTNYVFAYAFDPGAQTRLRSPLDAVAMVRADVDYDVRTGSRWYERDRGIAFGGGQIGVYSMACEPTRRGLLAPAYSESEFTGLPDDRGPGEYFDHARPMEFGNSCA</sequence>
<keyword evidence="3" id="KW-1185">Reference proteome</keyword>
<dbReference type="STRING" id="490629.SAMN05216266_1138"/>
<feature type="transmembrane region" description="Helical" evidence="1">
    <location>
        <begin position="12"/>
        <end position="34"/>
    </location>
</feature>
<evidence type="ECO:0000256" key="1">
    <source>
        <dbReference type="SAM" id="Phobius"/>
    </source>
</evidence>
<keyword evidence="1" id="KW-0812">Transmembrane</keyword>
<protein>
    <submittedName>
        <fullName evidence="2">Uncharacterized protein</fullName>
    </submittedName>
</protein>